<evidence type="ECO:0000313" key="8">
    <source>
        <dbReference type="EMBL" id="RID74272.1"/>
    </source>
</evidence>
<dbReference type="PANTHER" id="PTHR11432">
    <property type="entry name" value="NADH DEHYDROGENASE SUBUNIT 1"/>
    <property type="match status" value="1"/>
</dbReference>
<reference evidence="8 9" key="1">
    <citation type="submission" date="2018-06" db="EMBL/GenBank/DDBJ databases">
        <title>WGS assembly of Brassica rapa FPsc.</title>
        <authorList>
            <person name="Bowman J."/>
            <person name="Kohchi T."/>
            <person name="Yamato K."/>
            <person name="Jenkins J."/>
            <person name="Shu S."/>
            <person name="Ishizaki K."/>
            <person name="Yamaoka S."/>
            <person name="Nishihama R."/>
            <person name="Nakamura Y."/>
            <person name="Berger F."/>
            <person name="Adam C."/>
            <person name="Aki S."/>
            <person name="Althoff F."/>
            <person name="Araki T."/>
            <person name="Arteaga-Vazquez M."/>
            <person name="Balasubrmanian S."/>
            <person name="Bauer D."/>
            <person name="Boehm C."/>
            <person name="Briginshaw L."/>
            <person name="Caballero-Perez J."/>
            <person name="Catarino B."/>
            <person name="Chen F."/>
            <person name="Chiyoda S."/>
            <person name="Chovatia M."/>
            <person name="Davies K."/>
            <person name="Delmans M."/>
            <person name="Demura T."/>
            <person name="Dierschke T."/>
            <person name="Dolan L."/>
            <person name="Dorantes-Acosta A."/>
            <person name="Eklund D."/>
            <person name="Florent S."/>
            <person name="Flores-Sandoval E."/>
            <person name="Fujiyama A."/>
            <person name="Fukuzawa H."/>
            <person name="Galik B."/>
            <person name="Grimanelli D."/>
            <person name="Grimwood J."/>
            <person name="Grossniklaus U."/>
            <person name="Hamada T."/>
            <person name="Haseloff J."/>
            <person name="Hetherington A."/>
            <person name="Higo A."/>
            <person name="Hirakawa Y."/>
            <person name="Hundley H."/>
            <person name="Ikeda Y."/>
            <person name="Inoue K."/>
            <person name="Inoue S."/>
            <person name="Ishida S."/>
            <person name="Jia Q."/>
            <person name="Kakita M."/>
            <person name="Kanazawa T."/>
            <person name="Kawai Y."/>
            <person name="Kawashima T."/>
            <person name="Kennedy M."/>
            <person name="Kinose K."/>
            <person name="Kinoshita T."/>
            <person name="Kohara Y."/>
            <person name="Koide E."/>
            <person name="Komatsu K."/>
            <person name="Kopischke S."/>
            <person name="Kubo M."/>
            <person name="Kyozuka J."/>
            <person name="Lagercrantz U."/>
            <person name="Lin S."/>
            <person name="Lindquist E."/>
            <person name="Lipzen A."/>
            <person name="Lu C."/>
            <person name="Luna E."/>
            <person name="Martienssen R."/>
            <person name="Minamino N."/>
            <person name="Mizutani M."/>
            <person name="Mizutani M."/>
            <person name="Mochizuki N."/>
            <person name="Monte I."/>
            <person name="Mosher R."/>
            <person name="Nagasaki H."/>
            <person name="Nakagami H."/>
            <person name="Naramoto S."/>
            <person name="Nishitani K."/>
            <person name="Ohtani M."/>
            <person name="Okamoto T."/>
            <person name="Okumura M."/>
            <person name="Phillips J."/>
            <person name="Pollak B."/>
            <person name="Reinders A."/>
            <person name="Roevekamp M."/>
            <person name="Sano R."/>
            <person name="Sawa S."/>
            <person name="Schmid M."/>
            <person name="Shirakawa M."/>
            <person name="Solano R."/>
            <person name="Spunde A."/>
            <person name="Suetsugu N."/>
            <person name="Sugano S."/>
            <person name="Sugiyama A."/>
            <person name="Sun R."/>
            <person name="Suzuki Y."/>
            <person name="Takenaka M."/>
            <person name="Takezawa D."/>
            <person name="Tomogane H."/>
            <person name="Tsuzuki M."/>
            <person name="Ueda T."/>
            <person name="Umeda M."/>
            <person name="Ward J."/>
            <person name="Watanabe Y."/>
            <person name="Yazaki K."/>
            <person name="Yokoyama R."/>
            <person name="Yoshitake Y."/>
            <person name="Yotsui I."/>
            <person name="Zachgo S."/>
            <person name="Schmutz J."/>
        </authorList>
    </citation>
    <scope>NUCLEOTIDE SEQUENCE [LARGE SCALE GENOMIC DNA]</scope>
    <source>
        <strain evidence="9">cv. B-3</strain>
    </source>
</reference>
<name>A0A398A8V9_BRACM</name>
<evidence type="ECO:0000256" key="3">
    <source>
        <dbReference type="ARBA" id="ARBA00022692"/>
    </source>
</evidence>
<feature type="transmembrane region" description="Helical" evidence="7">
    <location>
        <begin position="6"/>
        <end position="23"/>
    </location>
</feature>
<dbReference type="AlphaFoldDB" id="A0A398A8V9"/>
<evidence type="ECO:0000256" key="2">
    <source>
        <dbReference type="ARBA" id="ARBA00010535"/>
    </source>
</evidence>
<evidence type="ECO:0000256" key="5">
    <source>
        <dbReference type="ARBA" id="ARBA00023136"/>
    </source>
</evidence>
<organism evidence="8 9">
    <name type="scientific">Brassica campestris</name>
    <name type="common">Field mustard</name>
    <dbReference type="NCBI Taxonomy" id="3711"/>
    <lineage>
        <taxon>Eukaryota</taxon>
        <taxon>Viridiplantae</taxon>
        <taxon>Streptophyta</taxon>
        <taxon>Embryophyta</taxon>
        <taxon>Tracheophyta</taxon>
        <taxon>Spermatophyta</taxon>
        <taxon>Magnoliopsida</taxon>
        <taxon>eudicotyledons</taxon>
        <taxon>Gunneridae</taxon>
        <taxon>Pentapetalae</taxon>
        <taxon>rosids</taxon>
        <taxon>malvids</taxon>
        <taxon>Brassicales</taxon>
        <taxon>Brassicaceae</taxon>
        <taxon>Brassiceae</taxon>
        <taxon>Brassica</taxon>
    </lineage>
</organism>
<keyword evidence="5 7" id="KW-0472">Membrane</keyword>
<accession>A0A398A8V9</accession>
<protein>
    <submittedName>
        <fullName evidence="8">Uncharacterized protein</fullName>
    </submittedName>
</protein>
<dbReference type="PANTHER" id="PTHR11432:SF3">
    <property type="entry name" value="NADH-UBIQUINONE OXIDOREDUCTASE CHAIN 1"/>
    <property type="match status" value="1"/>
</dbReference>
<dbReference type="GO" id="GO:0005886">
    <property type="term" value="C:plasma membrane"/>
    <property type="evidence" value="ECO:0007669"/>
    <property type="project" value="UniProtKB-SubCell"/>
</dbReference>
<evidence type="ECO:0000256" key="1">
    <source>
        <dbReference type="ARBA" id="ARBA00004141"/>
    </source>
</evidence>
<gene>
    <name evidence="8" type="ORF">BRARA_B01379</name>
</gene>
<dbReference type="EMBL" id="CM010629">
    <property type="protein sequence ID" value="RID74272.1"/>
    <property type="molecule type" value="Genomic_DNA"/>
</dbReference>
<keyword evidence="4 7" id="KW-1133">Transmembrane helix</keyword>
<evidence type="ECO:0000256" key="7">
    <source>
        <dbReference type="SAM" id="Phobius"/>
    </source>
</evidence>
<dbReference type="InterPro" id="IPR001694">
    <property type="entry name" value="NADH_UbQ_OxRdtase_su1/FPO"/>
</dbReference>
<keyword evidence="6" id="KW-0520">NAD</keyword>
<sequence length="89" mass="10067">WIVPIFSLVLGIITDVLVIVWLEREISVGIQQRIGPEYADPLEILQALADGTKLHFKEDLRLSRGKGLNISCFTLTKNFSKLNKYILIA</sequence>
<dbReference type="Pfam" id="PF00146">
    <property type="entry name" value="NADHdh"/>
    <property type="match status" value="1"/>
</dbReference>
<feature type="non-terminal residue" evidence="8">
    <location>
        <position position="1"/>
    </location>
</feature>
<keyword evidence="3 6" id="KW-0812">Transmembrane</keyword>
<evidence type="ECO:0000256" key="4">
    <source>
        <dbReference type="ARBA" id="ARBA00022989"/>
    </source>
</evidence>
<evidence type="ECO:0000256" key="6">
    <source>
        <dbReference type="RuleBase" id="RU000471"/>
    </source>
</evidence>
<comment type="similarity">
    <text evidence="2 6">Belongs to the complex I subunit 1 family.</text>
</comment>
<comment type="subcellular location">
    <subcellularLocation>
        <location evidence="6">Cell membrane</location>
        <topology evidence="6">Multi-pass membrane protein</topology>
    </subcellularLocation>
    <subcellularLocation>
        <location evidence="1">Membrane</location>
        <topology evidence="1">Multi-pass membrane protein</topology>
    </subcellularLocation>
</comment>
<dbReference type="Proteomes" id="UP000264353">
    <property type="component" value="Chromosome A2"/>
</dbReference>
<proteinExistence type="inferred from homology"/>
<evidence type="ECO:0000313" key="9">
    <source>
        <dbReference type="Proteomes" id="UP000264353"/>
    </source>
</evidence>